<evidence type="ECO:0000256" key="2">
    <source>
        <dbReference type="SAM" id="Phobius"/>
    </source>
</evidence>
<feature type="transmembrane region" description="Helical" evidence="2">
    <location>
        <begin position="116"/>
        <end position="139"/>
    </location>
</feature>
<dbReference type="EMBL" id="JAAIUW010000003">
    <property type="protein sequence ID" value="KAF7838951.1"/>
    <property type="molecule type" value="Genomic_DNA"/>
</dbReference>
<keyword evidence="2" id="KW-1133">Transmembrane helix</keyword>
<keyword evidence="2" id="KW-0472">Membrane</keyword>
<keyword evidence="4" id="KW-1185">Reference proteome</keyword>
<dbReference type="AlphaFoldDB" id="A0A835CEX4"/>
<sequence length="246" mass="28131">MGTPSPIREMSWPESDSYQTPSSSLSSAFYSDDSMDAEPDFIIPRQGPQVVLPEGYVFQQRRYLQNCLIGVLHDEKKAPVHCIAHSGKEYWAFRWNITQRWWQSMLVVWQEIFDTLGSGFVLFLPSLSLWGFMCYWIMVDQSGYNVAMKGLFGFVSSAGRTDFSFQNDSRRTTMIRIRREEEDVKVSEDDELVDAMEVDPLLPISFVATSRLHNDFPFNTEALNASSFAYSLGSSFPTHQEFGCTS</sequence>
<keyword evidence="2" id="KW-0812">Transmembrane</keyword>
<protein>
    <submittedName>
        <fullName evidence="3">Uncharacterized protein</fullName>
    </submittedName>
</protein>
<evidence type="ECO:0000313" key="3">
    <source>
        <dbReference type="EMBL" id="KAF7838951.1"/>
    </source>
</evidence>
<dbReference type="Proteomes" id="UP000634136">
    <property type="component" value="Unassembled WGS sequence"/>
</dbReference>
<gene>
    <name evidence="3" type="ORF">G2W53_007433</name>
</gene>
<reference evidence="3" key="1">
    <citation type="submission" date="2020-09" db="EMBL/GenBank/DDBJ databases">
        <title>Genome-Enabled Discovery of Anthraquinone Biosynthesis in Senna tora.</title>
        <authorList>
            <person name="Kang S.-H."/>
            <person name="Pandey R.P."/>
            <person name="Lee C.-M."/>
            <person name="Sim J.-S."/>
            <person name="Jeong J.-T."/>
            <person name="Choi B.-S."/>
            <person name="Jung M."/>
            <person name="Ginzburg D."/>
            <person name="Zhao K."/>
            <person name="Won S.Y."/>
            <person name="Oh T.-J."/>
            <person name="Yu Y."/>
            <person name="Kim N.-H."/>
            <person name="Lee O.R."/>
            <person name="Lee T.-H."/>
            <person name="Bashyal P."/>
            <person name="Kim T.-S."/>
            <person name="Lee W.-H."/>
            <person name="Kawkins C."/>
            <person name="Kim C.-K."/>
            <person name="Kim J.S."/>
            <person name="Ahn B.O."/>
            <person name="Rhee S.Y."/>
            <person name="Sohng J.K."/>
        </authorList>
    </citation>
    <scope>NUCLEOTIDE SEQUENCE</scope>
    <source>
        <tissue evidence="3">Leaf</tissue>
    </source>
</reference>
<name>A0A835CEX4_9FABA</name>
<evidence type="ECO:0000256" key="1">
    <source>
        <dbReference type="SAM" id="MobiDB-lite"/>
    </source>
</evidence>
<feature type="region of interest" description="Disordered" evidence="1">
    <location>
        <begin position="1"/>
        <end position="26"/>
    </location>
</feature>
<organism evidence="3 4">
    <name type="scientific">Senna tora</name>
    <dbReference type="NCBI Taxonomy" id="362788"/>
    <lineage>
        <taxon>Eukaryota</taxon>
        <taxon>Viridiplantae</taxon>
        <taxon>Streptophyta</taxon>
        <taxon>Embryophyta</taxon>
        <taxon>Tracheophyta</taxon>
        <taxon>Spermatophyta</taxon>
        <taxon>Magnoliopsida</taxon>
        <taxon>eudicotyledons</taxon>
        <taxon>Gunneridae</taxon>
        <taxon>Pentapetalae</taxon>
        <taxon>rosids</taxon>
        <taxon>fabids</taxon>
        <taxon>Fabales</taxon>
        <taxon>Fabaceae</taxon>
        <taxon>Caesalpinioideae</taxon>
        <taxon>Cassia clade</taxon>
        <taxon>Senna</taxon>
    </lineage>
</organism>
<accession>A0A835CEX4</accession>
<comment type="caution">
    <text evidence="3">The sequence shown here is derived from an EMBL/GenBank/DDBJ whole genome shotgun (WGS) entry which is preliminary data.</text>
</comment>
<proteinExistence type="predicted"/>
<evidence type="ECO:0000313" key="4">
    <source>
        <dbReference type="Proteomes" id="UP000634136"/>
    </source>
</evidence>